<name>A0A1I8ITX1_9PLAT</name>
<dbReference type="AlphaFoldDB" id="A0A1I8ITX1"/>
<keyword evidence="2" id="KW-1185">Reference proteome</keyword>
<reference evidence="3" key="1">
    <citation type="submission" date="2016-11" db="UniProtKB">
        <authorList>
            <consortium name="WormBaseParasite"/>
        </authorList>
    </citation>
    <scope>IDENTIFICATION</scope>
</reference>
<evidence type="ECO:0000256" key="1">
    <source>
        <dbReference type="SAM" id="MobiDB-lite"/>
    </source>
</evidence>
<feature type="region of interest" description="Disordered" evidence="1">
    <location>
        <begin position="1"/>
        <end position="20"/>
    </location>
</feature>
<protein>
    <submittedName>
        <fullName evidence="3">Allatostatin</fullName>
    </submittedName>
</protein>
<feature type="region of interest" description="Disordered" evidence="1">
    <location>
        <begin position="264"/>
        <end position="299"/>
    </location>
</feature>
<evidence type="ECO:0000313" key="2">
    <source>
        <dbReference type="Proteomes" id="UP000095280"/>
    </source>
</evidence>
<feature type="region of interest" description="Disordered" evidence="1">
    <location>
        <begin position="137"/>
        <end position="196"/>
    </location>
</feature>
<proteinExistence type="predicted"/>
<sequence>EIKEEDKEKPSQSKERGYSETVALPLPQSLASQGALQGRVANERHAAGRIRALALASRQSTKRRQHLLHRLWAVRLGADDVACQLESPTAQQVAWTDQVIQSRVGHSLVADLEGGAQQASMHRINFLLERLRQRPGLGVVQQERSRSPPGTTPAPPSGGQGALQGRVANERHGRRPNPGAGVSQQAVDETPSARLPSPQHLLHRLWAVRLGADDVACQLESPTAQQVAWTDQVIQSRVGHSLVADLEGGAQQASMHRINFFARATPSASRSRRCTAGRSRSPPGTTPAPPSGGQASAAATPQILADAGNQTAEVDELLTTRKLLHPGRDSTSAAKMQCSVLAPMLALLMAALICASSTRADSLHHHGASDQELQDQTEKRAYFDPMGYGKRAYFDPMGYGKKKRAYFDPMGYGKKKRAYFDPMGYGKKKKGLLRLSTTLISTPSLQFCDKIC</sequence>
<accession>A0A1I8ITX1</accession>
<feature type="compositionally biased region" description="Basic and acidic residues" evidence="1">
    <location>
        <begin position="1"/>
        <end position="18"/>
    </location>
</feature>
<organism evidence="2 3">
    <name type="scientific">Macrostomum lignano</name>
    <dbReference type="NCBI Taxonomy" id="282301"/>
    <lineage>
        <taxon>Eukaryota</taxon>
        <taxon>Metazoa</taxon>
        <taxon>Spiralia</taxon>
        <taxon>Lophotrochozoa</taxon>
        <taxon>Platyhelminthes</taxon>
        <taxon>Rhabditophora</taxon>
        <taxon>Macrostomorpha</taxon>
        <taxon>Macrostomida</taxon>
        <taxon>Macrostomidae</taxon>
        <taxon>Macrostomum</taxon>
    </lineage>
</organism>
<dbReference type="Proteomes" id="UP000095280">
    <property type="component" value="Unplaced"/>
</dbReference>
<evidence type="ECO:0000313" key="3">
    <source>
        <dbReference type="WBParaSite" id="maker-uti_cns_0016442-snap-gene-0.1-mRNA-1"/>
    </source>
</evidence>
<dbReference type="WBParaSite" id="maker-uti_cns_0016442-snap-gene-0.1-mRNA-1">
    <property type="protein sequence ID" value="maker-uti_cns_0016442-snap-gene-0.1-mRNA-1"/>
    <property type="gene ID" value="maker-uti_cns_0016442-snap-gene-0.1"/>
</dbReference>